<evidence type="ECO:0000259" key="2">
    <source>
        <dbReference type="PROSITE" id="PS51099"/>
    </source>
</evidence>
<evidence type="ECO:0000313" key="3">
    <source>
        <dbReference type="EMBL" id="QNM13343.1"/>
    </source>
</evidence>
<dbReference type="SUPFAM" id="SSF52794">
    <property type="entry name" value="PTS system IIB component-like"/>
    <property type="match status" value="1"/>
</dbReference>
<dbReference type="Pfam" id="PF02302">
    <property type="entry name" value="PTS_IIB"/>
    <property type="match status" value="1"/>
</dbReference>
<keyword evidence="3" id="KW-0762">Sugar transport</keyword>
<feature type="domain" description="PTS EIIB type-2" evidence="2">
    <location>
        <begin position="2"/>
        <end position="94"/>
    </location>
</feature>
<dbReference type="Proteomes" id="UP000515856">
    <property type="component" value="Chromosome"/>
</dbReference>
<name>A0A7G9GRB1_9FIRM</name>
<dbReference type="GO" id="GO:0009401">
    <property type="term" value="P:phosphoenolpyruvate-dependent sugar phosphotransferase system"/>
    <property type="evidence" value="ECO:0007669"/>
    <property type="project" value="InterPro"/>
</dbReference>
<organism evidence="3 4">
    <name type="scientific">[Eubacterium] hominis</name>
    <dbReference type="NCBI Taxonomy" id="2764325"/>
    <lineage>
        <taxon>Bacteria</taxon>
        <taxon>Bacillati</taxon>
        <taxon>Bacillota</taxon>
        <taxon>Erysipelotrichia</taxon>
        <taxon>Erysipelotrichales</taxon>
        <taxon>Erysipelotrichaceae</taxon>
        <taxon>Amedibacillus</taxon>
    </lineage>
</organism>
<reference evidence="3 4" key="1">
    <citation type="submission" date="2020-08" db="EMBL/GenBank/DDBJ databases">
        <authorList>
            <person name="Liu C."/>
            <person name="Sun Q."/>
        </authorList>
    </citation>
    <scope>NUCLEOTIDE SEQUENCE [LARGE SCALE GENOMIC DNA]</scope>
    <source>
        <strain evidence="3 4">NSJ-61</strain>
    </source>
</reference>
<evidence type="ECO:0000313" key="4">
    <source>
        <dbReference type="Proteomes" id="UP000515856"/>
    </source>
</evidence>
<dbReference type="RefSeq" id="WP_117454532.1">
    <property type="nucleotide sequence ID" value="NZ_CP060636.1"/>
</dbReference>
<dbReference type="InterPro" id="IPR013011">
    <property type="entry name" value="PTS_EIIB_2"/>
</dbReference>
<dbReference type="AlphaFoldDB" id="A0A7G9GRB1"/>
<dbReference type="KEGG" id="ehn:H9Q80_05160"/>
<dbReference type="PROSITE" id="PS51099">
    <property type="entry name" value="PTS_EIIB_TYPE_2"/>
    <property type="match status" value="1"/>
</dbReference>
<dbReference type="InterPro" id="IPR003501">
    <property type="entry name" value="PTS_EIIB_2/3"/>
</dbReference>
<dbReference type="CDD" id="cd05563">
    <property type="entry name" value="PTS_IIB_ascorbate"/>
    <property type="match status" value="1"/>
</dbReference>
<dbReference type="Gene3D" id="3.40.50.2300">
    <property type="match status" value="1"/>
</dbReference>
<accession>A0A7G9GRB1</accession>
<proteinExistence type="predicted"/>
<keyword evidence="1" id="KW-0808">Transferase</keyword>
<dbReference type="InterPro" id="IPR036095">
    <property type="entry name" value="PTS_EIIB-like_sf"/>
</dbReference>
<keyword evidence="4" id="KW-1185">Reference proteome</keyword>
<dbReference type="GO" id="GO:0008982">
    <property type="term" value="F:protein-N(PI)-phosphohistidine-sugar phosphotransferase activity"/>
    <property type="evidence" value="ECO:0007669"/>
    <property type="project" value="InterPro"/>
</dbReference>
<sequence length="100" mass="11048">MLNILCVCGNGMGTSTILKINVRRICDENNIDASVESCAFGEALAYLQNTDIVLTSPEWTAMLPPTNAILAQTKNLVDLEGVRETLMNTIKEHFPEELHK</sequence>
<gene>
    <name evidence="3" type="ORF">H9Q80_05160</name>
</gene>
<evidence type="ECO:0000256" key="1">
    <source>
        <dbReference type="ARBA" id="ARBA00022679"/>
    </source>
</evidence>
<dbReference type="EMBL" id="CP060636">
    <property type="protein sequence ID" value="QNM13343.1"/>
    <property type="molecule type" value="Genomic_DNA"/>
</dbReference>
<protein>
    <submittedName>
        <fullName evidence="3">PTS sugar transporter subunit IIB</fullName>
    </submittedName>
</protein>
<keyword evidence="3" id="KW-0813">Transport</keyword>